<protein>
    <submittedName>
        <fullName evidence="2">DUF1801 domain-containing protein</fullName>
    </submittedName>
</protein>
<dbReference type="Proteomes" id="UP000293162">
    <property type="component" value="Unassembled WGS sequence"/>
</dbReference>
<gene>
    <name evidence="2" type="ORF">EWM59_00160</name>
</gene>
<reference evidence="2 3" key="1">
    <citation type="submission" date="2019-02" db="EMBL/GenBank/DDBJ databases">
        <title>Bacterial novel species Emticicia sp. 17J42-9 isolated from soil.</title>
        <authorList>
            <person name="Jung H.-Y."/>
        </authorList>
    </citation>
    <scope>NUCLEOTIDE SEQUENCE [LARGE SCALE GENOMIC DNA]</scope>
    <source>
        <strain evidence="2 3">17J42-9</strain>
    </source>
</reference>
<keyword evidence="3" id="KW-1185">Reference proteome</keyword>
<sequence>MLYPIDNYFEQQNEPTRSCLLFLRSSILKHDPDITETWKYKMPVYCYKGKMLCYLWIHKKYKSNGVPLPYMGIIDGNRIDEPDLIKEDRARMKILLIDPHEDIAVERIDRLLTMMLQLRQSL</sequence>
<accession>A0A4Q5M5W0</accession>
<comment type="caution">
    <text evidence="2">The sequence shown here is derived from an EMBL/GenBank/DDBJ whole genome shotgun (WGS) entry which is preliminary data.</text>
</comment>
<dbReference type="Gene3D" id="3.90.1150.200">
    <property type="match status" value="1"/>
</dbReference>
<evidence type="ECO:0000259" key="1">
    <source>
        <dbReference type="Pfam" id="PF08818"/>
    </source>
</evidence>
<evidence type="ECO:0000313" key="2">
    <source>
        <dbReference type="EMBL" id="RYU97569.1"/>
    </source>
</evidence>
<dbReference type="Pfam" id="PF08818">
    <property type="entry name" value="DUF1801"/>
    <property type="match status" value="1"/>
</dbReference>
<dbReference type="OrthoDB" id="670608at2"/>
<dbReference type="SUPFAM" id="SSF159888">
    <property type="entry name" value="YdhG-like"/>
    <property type="match status" value="1"/>
</dbReference>
<proteinExistence type="predicted"/>
<organism evidence="2 3">
    <name type="scientific">Emticicia agri</name>
    <dbReference type="NCBI Taxonomy" id="2492393"/>
    <lineage>
        <taxon>Bacteria</taxon>
        <taxon>Pseudomonadati</taxon>
        <taxon>Bacteroidota</taxon>
        <taxon>Cytophagia</taxon>
        <taxon>Cytophagales</taxon>
        <taxon>Leadbetterellaceae</taxon>
        <taxon>Emticicia</taxon>
    </lineage>
</organism>
<name>A0A4Q5M5W0_9BACT</name>
<dbReference type="InterPro" id="IPR014922">
    <property type="entry name" value="YdhG-like"/>
</dbReference>
<dbReference type="EMBL" id="SEWF01000001">
    <property type="protein sequence ID" value="RYU97569.1"/>
    <property type="molecule type" value="Genomic_DNA"/>
</dbReference>
<dbReference type="AlphaFoldDB" id="A0A4Q5M5W0"/>
<dbReference type="RefSeq" id="WP_130018892.1">
    <property type="nucleotide sequence ID" value="NZ_SEWF01000001.1"/>
</dbReference>
<evidence type="ECO:0000313" key="3">
    <source>
        <dbReference type="Proteomes" id="UP000293162"/>
    </source>
</evidence>
<feature type="domain" description="YdhG-like" evidence="1">
    <location>
        <begin position="17"/>
        <end position="113"/>
    </location>
</feature>